<evidence type="ECO:0008006" key="6">
    <source>
        <dbReference type="Google" id="ProtNLM"/>
    </source>
</evidence>
<dbReference type="GeneTree" id="ENSGT00500000045038"/>
<evidence type="ECO:0000313" key="4">
    <source>
        <dbReference type="Ensembl" id="ENSCJAP00000052674.2"/>
    </source>
</evidence>
<dbReference type="PANTHER" id="PTHR21109">
    <property type="entry name" value="MITOCHONDRIAL 28S RIBOSOMAL PROTEIN S21"/>
    <property type="match status" value="1"/>
</dbReference>
<keyword evidence="5" id="KW-1185">Reference proteome</keyword>
<dbReference type="PANTHER" id="PTHR21109:SF13">
    <property type="entry name" value="SMALL RIBOSOMAL SUBUNIT PROTEIN BS21M"/>
    <property type="match status" value="1"/>
</dbReference>
<dbReference type="GO" id="GO:0005840">
    <property type="term" value="C:ribosome"/>
    <property type="evidence" value="ECO:0007669"/>
    <property type="project" value="UniProtKB-KW"/>
</dbReference>
<evidence type="ECO:0000256" key="1">
    <source>
        <dbReference type="ARBA" id="ARBA00006640"/>
    </source>
</evidence>
<organism evidence="4 5">
    <name type="scientific">Callithrix jacchus</name>
    <name type="common">White-tufted-ear marmoset</name>
    <name type="synonym">Simia Jacchus</name>
    <dbReference type="NCBI Taxonomy" id="9483"/>
    <lineage>
        <taxon>Eukaryota</taxon>
        <taxon>Metazoa</taxon>
        <taxon>Chordata</taxon>
        <taxon>Craniata</taxon>
        <taxon>Vertebrata</taxon>
        <taxon>Euteleostomi</taxon>
        <taxon>Mammalia</taxon>
        <taxon>Eutheria</taxon>
        <taxon>Euarchontoglires</taxon>
        <taxon>Primates</taxon>
        <taxon>Haplorrhini</taxon>
        <taxon>Platyrrhini</taxon>
        <taxon>Cebidae</taxon>
        <taxon>Callitrichinae</taxon>
        <taxon>Callithrix</taxon>
        <taxon>Callithrix</taxon>
    </lineage>
</organism>
<dbReference type="AlphaFoldDB" id="A0A2R8M2I2"/>
<dbReference type="GO" id="GO:0006412">
    <property type="term" value="P:translation"/>
    <property type="evidence" value="ECO:0007669"/>
    <property type="project" value="InterPro"/>
</dbReference>
<reference evidence="4" key="3">
    <citation type="submission" date="2025-09" db="UniProtKB">
        <authorList>
            <consortium name="Ensembl"/>
        </authorList>
    </citation>
    <scope>IDENTIFICATION</scope>
</reference>
<protein>
    <recommendedName>
        <fullName evidence="6">28S ribosomal protein S21, mitochondrial</fullName>
    </recommendedName>
</protein>
<dbReference type="InterPro" id="IPR001911">
    <property type="entry name" value="Ribosomal_bS21"/>
</dbReference>
<comment type="similarity">
    <text evidence="1">Belongs to the bacterial ribosomal protein bS21 family.</text>
</comment>
<reference evidence="4" key="2">
    <citation type="submission" date="2025-08" db="UniProtKB">
        <authorList>
            <consortium name="Ensembl"/>
        </authorList>
    </citation>
    <scope>IDENTIFICATION</scope>
</reference>
<dbReference type="NCBIfam" id="TIGR00030">
    <property type="entry name" value="S21p"/>
    <property type="match status" value="1"/>
</dbReference>
<name>A0A2R8M2I2_CALJA</name>
<dbReference type="GO" id="GO:0003735">
    <property type="term" value="F:structural constituent of ribosome"/>
    <property type="evidence" value="ECO:0007669"/>
    <property type="project" value="InterPro"/>
</dbReference>
<keyword evidence="3" id="KW-0687">Ribonucleoprotein</keyword>
<evidence type="ECO:0000256" key="2">
    <source>
        <dbReference type="ARBA" id="ARBA00022980"/>
    </source>
</evidence>
<dbReference type="OMA" id="RILTMNG"/>
<evidence type="ECO:0000256" key="3">
    <source>
        <dbReference type="ARBA" id="ARBA00023274"/>
    </source>
</evidence>
<dbReference type="Ensembl" id="ENSCJAT00000077753.2">
    <property type="protein sequence ID" value="ENSCJAP00000052674.2"/>
    <property type="gene ID" value="ENSCJAG00000042724.2"/>
</dbReference>
<keyword evidence="2" id="KW-0689">Ribosomal protein</keyword>
<proteinExistence type="inferred from homology"/>
<dbReference type="Proteomes" id="UP000008225">
    <property type="component" value="Chromosome 13"/>
</dbReference>
<sequence>MAKYLKFIARTVMIQEGNVESAYRTLNRILTMNGFIEDIKCQRFYEKQCLLQQRESYERCRRIYNMEVAHKINSLMQKNWVDPWQGC</sequence>
<accession>A0A2R8M2I2</accession>
<reference evidence="4" key="1">
    <citation type="submission" date="2009-03" db="EMBL/GenBank/DDBJ databases">
        <authorList>
            <person name="Warren W."/>
            <person name="Ye L."/>
            <person name="Minx P."/>
            <person name="Worley K."/>
            <person name="Gibbs R."/>
            <person name="Wilson R.K."/>
        </authorList>
    </citation>
    <scope>NUCLEOTIDE SEQUENCE [LARGE SCALE GENOMIC DNA]</scope>
</reference>
<evidence type="ECO:0000313" key="5">
    <source>
        <dbReference type="Proteomes" id="UP000008225"/>
    </source>
</evidence>
<dbReference type="Pfam" id="PF01165">
    <property type="entry name" value="Ribosomal_S21"/>
    <property type="match status" value="1"/>
</dbReference>
<dbReference type="GO" id="GO:1990904">
    <property type="term" value="C:ribonucleoprotein complex"/>
    <property type="evidence" value="ECO:0007669"/>
    <property type="project" value="UniProtKB-KW"/>
</dbReference>